<dbReference type="Proteomes" id="UP000307768">
    <property type="component" value="Unassembled WGS sequence"/>
</dbReference>
<evidence type="ECO:0000256" key="2">
    <source>
        <dbReference type="ARBA" id="ARBA00022475"/>
    </source>
</evidence>
<feature type="region of interest" description="Disordered" evidence="6">
    <location>
        <begin position="1"/>
        <end position="29"/>
    </location>
</feature>
<comment type="caution">
    <text evidence="9">The sequence shown here is derived from an EMBL/GenBank/DDBJ whole genome shotgun (WGS) entry which is preliminary data.</text>
</comment>
<evidence type="ECO:0000259" key="8">
    <source>
        <dbReference type="Pfam" id="PF12823"/>
    </source>
</evidence>
<keyword evidence="4 7" id="KW-1133">Transmembrane helix</keyword>
<reference evidence="9 10" key="1">
    <citation type="submission" date="2019-09" db="EMBL/GenBank/DDBJ databases">
        <title>Mumia zhuanghuii sp. nov. isolated from the intestinal contents of plateau pika (Ochotona curzoniae) in the Qinghai-Tibet plateau of China.</title>
        <authorList>
            <person name="Tian Z."/>
        </authorList>
    </citation>
    <scope>NUCLEOTIDE SEQUENCE [LARGE SCALE GENOMIC DNA]</scope>
    <source>
        <strain evidence="10">350</strain>
    </source>
</reference>
<dbReference type="GO" id="GO:0005886">
    <property type="term" value="C:plasma membrane"/>
    <property type="evidence" value="ECO:0007669"/>
    <property type="project" value="UniProtKB-SubCell"/>
</dbReference>
<dbReference type="AlphaFoldDB" id="A0A5Q6S3A0"/>
<evidence type="ECO:0000256" key="4">
    <source>
        <dbReference type="ARBA" id="ARBA00022989"/>
    </source>
</evidence>
<evidence type="ECO:0000256" key="1">
    <source>
        <dbReference type="ARBA" id="ARBA00004651"/>
    </source>
</evidence>
<accession>A0A5Q6S3A0</accession>
<dbReference type="InterPro" id="IPR023845">
    <property type="entry name" value="DUF3817_TM"/>
</dbReference>
<dbReference type="NCBIfam" id="TIGR03954">
    <property type="entry name" value="integ_memb_HG"/>
    <property type="match status" value="1"/>
</dbReference>
<dbReference type="Pfam" id="PF12823">
    <property type="entry name" value="DUF3817"/>
    <property type="match status" value="1"/>
</dbReference>
<proteinExistence type="predicted"/>
<dbReference type="OrthoDB" id="9342687at2"/>
<evidence type="ECO:0000256" key="5">
    <source>
        <dbReference type="ARBA" id="ARBA00023136"/>
    </source>
</evidence>
<feature type="transmembrane region" description="Helical" evidence="7">
    <location>
        <begin position="53"/>
        <end position="76"/>
    </location>
</feature>
<keyword evidence="5 7" id="KW-0472">Membrane</keyword>
<evidence type="ECO:0000256" key="3">
    <source>
        <dbReference type="ARBA" id="ARBA00022692"/>
    </source>
</evidence>
<name>A0A5Q6S3A0_9ACTN</name>
<keyword evidence="2" id="KW-1003">Cell membrane</keyword>
<feature type="transmembrane region" description="Helical" evidence="7">
    <location>
        <begin position="96"/>
        <end position="114"/>
    </location>
</feature>
<dbReference type="EMBL" id="VDFQ02000001">
    <property type="protein sequence ID" value="KAA1424865.1"/>
    <property type="molecule type" value="Genomic_DNA"/>
</dbReference>
<feature type="transmembrane region" description="Helical" evidence="7">
    <location>
        <begin position="121"/>
        <end position="141"/>
    </location>
</feature>
<comment type="subcellular location">
    <subcellularLocation>
        <location evidence="1">Cell membrane</location>
        <topology evidence="1">Multi-pass membrane protein</topology>
    </subcellularLocation>
</comment>
<sequence>MAADRSPRACRRPSGPHTRPRERAPPAGSPILAKTRRRCVERRRYPRTVPKTLTAYRILALVVSFFVIAVVGGWIIKMIATEGTSLYDLGEFTASISPIHGVFYMVLLVITAILSRQAGWTVGFTLTTMILATIPFVSFWAEHRATQHTKALWATYEAEAEAAAAQ</sequence>
<evidence type="ECO:0000256" key="7">
    <source>
        <dbReference type="SAM" id="Phobius"/>
    </source>
</evidence>
<evidence type="ECO:0000313" key="10">
    <source>
        <dbReference type="Proteomes" id="UP000307768"/>
    </source>
</evidence>
<keyword evidence="3 7" id="KW-0812">Transmembrane</keyword>
<gene>
    <name evidence="9" type="ORF">FE697_002855</name>
</gene>
<evidence type="ECO:0000256" key="6">
    <source>
        <dbReference type="SAM" id="MobiDB-lite"/>
    </source>
</evidence>
<organism evidence="9 10">
    <name type="scientific">Mumia zhuanghuii</name>
    <dbReference type="NCBI Taxonomy" id="2585211"/>
    <lineage>
        <taxon>Bacteria</taxon>
        <taxon>Bacillati</taxon>
        <taxon>Actinomycetota</taxon>
        <taxon>Actinomycetes</taxon>
        <taxon>Propionibacteriales</taxon>
        <taxon>Nocardioidaceae</taxon>
        <taxon>Mumia</taxon>
    </lineage>
</organism>
<protein>
    <submittedName>
        <fullName evidence="9">DUF3817 domain-containing protein</fullName>
    </submittedName>
</protein>
<evidence type="ECO:0000313" key="9">
    <source>
        <dbReference type="EMBL" id="KAA1424865.1"/>
    </source>
</evidence>
<feature type="domain" description="DUF3817" evidence="8">
    <location>
        <begin position="53"/>
        <end position="146"/>
    </location>
</feature>